<dbReference type="GO" id="GO:0005524">
    <property type="term" value="F:ATP binding"/>
    <property type="evidence" value="ECO:0007669"/>
    <property type="project" value="UniProtKB-KW"/>
</dbReference>
<organism evidence="5 6">
    <name type="scientific">Clydaea vesicula</name>
    <dbReference type="NCBI Taxonomy" id="447962"/>
    <lineage>
        <taxon>Eukaryota</taxon>
        <taxon>Fungi</taxon>
        <taxon>Fungi incertae sedis</taxon>
        <taxon>Chytridiomycota</taxon>
        <taxon>Chytridiomycota incertae sedis</taxon>
        <taxon>Chytridiomycetes</taxon>
        <taxon>Lobulomycetales</taxon>
        <taxon>Lobulomycetaceae</taxon>
        <taxon>Clydaea</taxon>
    </lineage>
</organism>
<dbReference type="InterPro" id="IPR014015">
    <property type="entry name" value="Helicase_SF3_DNA-vir"/>
</dbReference>
<dbReference type="EMBL" id="JADGJW010000106">
    <property type="protein sequence ID" value="KAJ3224065.1"/>
    <property type="molecule type" value="Genomic_DNA"/>
</dbReference>
<dbReference type="AlphaFoldDB" id="A0AAD5U4C6"/>
<comment type="caution">
    <text evidence="5">The sequence shown here is derived from an EMBL/GenBank/DDBJ whole genome shotgun (WGS) entry which is preliminary data.</text>
</comment>
<dbReference type="PANTHER" id="PTHR35372">
    <property type="entry name" value="ATP BINDING PROTEIN-RELATED"/>
    <property type="match status" value="1"/>
</dbReference>
<reference evidence="5" key="1">
    <citation type="submission" date="2020-05" db="EMBL/GenBank/DDBJ databases">
        <title>Phylogenomic resolution of chytrid fungi.</title>
        <authorList>
            <person name="Stajich J.E."/>
            <person name="Amses K."/>
            <person name="Simmons R."/>
            <person name="Seto K."/>
            <person name="Myers J."/>
            <person name="Bonds A."/>
            <person name="Quandt C.A."/>
            <person name="Barry K."/>
            <person name="Liu P."/>
            <person name="Grigoriev I."/>
            <person name="Longcore J.E."/>
            <person name="James T.Y."/>
        </authorList>
    </citation>
    <scope>NUCLEOTIDE SEQUENCE</scope>
    <source>
        <strain evidence="5">JEL0476</strain>
    </source>
</reference>
<dbReference type="Gene3D" id="3.40.50.300">
    <property type="entry name" value="P-loop containing nucleotide triphosphate hydrolases"/>
    <property type="match status" value="1"/>
</dbReference>
<proteinExistence type="predicted"/>
<evidence type="ECO:0000256" key="2">
    <source>
        <dbReference type="ARBA" id="ARBA00022801"/>
    </source>
</evidence>
<feature type="domain" description="SF3 helicase" evidence="4">
    <location>
        <begin position="241"/>
        <end position="403"/>
    </location>
</feature>
<dbReference type="InterPro" id="IPR014818">
    <property type="entry name" value="Phage/plasmid_primase_P4_C"/>
</dbReference>
<sequence length="678" mass="77740">MSASRKRMDSDTINKIIQQSELNRDIHKYDNLEAMYNYHNNLFSMPCIQSTRYEFDVLYRSYNEEQYLAWKSWMLESKMTKLADNQKNESLIADAFYETICNSVFVSDNGTWYFINGQWTKDNGQHLWILLTKDFHSILSTYHIPCITVLQFLSKVSVRKNIISDVKSRLYSKNLLSKLNASTEIIGVANGILELKTGVVREPVASDFVTLSTECIYREPDEHTEVSLLMHILQQTFPTKETFKFFIRHCSSFLEGYNSTKAFFIWWGTGNNCKTGMQTLVQSALGQYCGTAPVSLLTSKRSGSGNPTPELNHLEGKLIIFLQEPNQREELKTGRVKELTGNDRMYTRGLFEKEPREISVKCKLVLVANYPNINQNTDSAFKRRIYVQPFDSVFLPPEEYADKYAKGLLAPYTYEIDNRIEKLFVLLGPAFLWLLVKEYSEYLKHGLEVPDVVKTRTEEFLTHNNYCLKYIRKYITQREVERDEVGVDSNSLYEIFKSYMVDFFPGKQLPSSEMFCTELQGEGYVEDENGFIKGHDYASILSDIGVSEDVAINIVENSFSKFTDIKITKAKTLKLSSSVAKGTPKKTTKTTKGTNSTSSNVMNAYQSYVSSSDTPDWQVFDANNNTYICTNVMLDNNTRSLIADSSHTVFVTKNNKDEPVELSNDDKAFLASKNIRFC</sequence>
<dbReference type="Proteomes" id="UP001211065">
    <property type="component" value="Unassembled WGS sequence"/>
</dbReference>
<keyword evidence="1" id="KW-0547">Nucleotide-binding</keyword>
<dbReference type="InterPro" id="IPR051620">
    <property type="entry name" value="ORF904-like_C"/>
</dbReference>
<keyword evidence="6" id="KW-1185">Reference proteome</keyword>
<dbReference type="PROSITE" id="PS51206">
    <property type="entry name" value="SF3_HELICASE_1"/>
    <property type="match status" value="1"/>
</dbReference>
<dbReference type="InterPro" id="IPR027417">
    <property type="entry name" value="P-loop_NTPase"/>
</dbReference>
<name>A0AAD5U4C6_9FUNG</name>
<keyword evidence="2" id="KW-0378">Hydrolase</keyword>
<accession>A0AAD5U4C6</accession>
<evidence type="ECO:0000259" key="4">
    <source>
        <dbReference type="PROSITE" id="PS51206"/>
    </source>
</evidence>
<dbReference type="Pfam" id="PF08706">
    <property type="entry name" value="D5_N"/>
    <property type="match status" value="1"/>
</dbReference>
<evidence type="ECO:0000313" key="6">
    <source>
        <dbReference type="Proteomes" id="UP001211065"/>
    </source>
</evidence>
<evidence type="ECO:0000313" key="5">
    <source>
        <dbReference type="EMBL" id="KAJ3224065.1"/>
    </source>
</evidence>
<evidence type="ECO:0000256" key="3">
    <source>
        <dbReference type="ARBA" id="ARBA00022840"/>
    </source>
</evidence>
<dbReference type="GO" id="GO:0016787">
    <property type="term" value="F:hydrolase activity"/>
    <property type="evidence" value="ECO:0007669"/>
    <property type="project" value="UniProtKB-KW"/>
</dbReference>
<gene>
    <name evidence="5" type="ORF">HK099_000277</name>
</gene>
<dbReference type="PANTHER" id="PTHR35372:SF2">
    <property type="entry name" value="SF3 HELICASE DOMAIN-CONTAINING PROTEIN"/>
    <property type="match status" value="1"/>
</dbReference>
<keyword evidence="3" id="KW-0067">ATP-binding</keyword>
<protein>
    <recommendedName>
        <fullName evidence="4">SF3 helicase domain-containing protein</fullName>
    </recommendedName>
</protein>
<evidence type="ECO:0000256" key="1">
    <source>
        <dbReference type="ARBA" id="ARBA00022741"/>
    </source>
</evidence>